<comment type="caution">
    <text evidence="3">The sequence shown here is derived from an EMBL/GenBank/DDBJ whole genome shotgun (WGS) entry which is preliminary data.</text>
</comment>
<dbReference type="Pfam" id="PF14913">
    <property type="entry name" value="DPCD"/>
    <property type="match status" value="1"/>
</dbReference>
<dbReference type="PRINTS" id="PR02065">
    <property type="entry name" value="PROTEINDPCD"/>
</dbReference>
<protein>
    <recommendedName>
        <fullName evidence="2">Protein DPCD</fullName>
    </recommendedName>
</protein>
<evidence type="ECO:0000313" key="3">
    <source>
        <dbReference type="EMBL" id="KAF6303701.1"/>
    </source>
</evidence>
<gene>
    <name evidence="3" type="ORF">mMyoMyo1_004076</name>
</gene>
<evidence type="ECO:0000256" key="1">
    <source>
        <dbReference type="ARBA" id="ARBA00010597"/>
    </source>
</evidence>
<sequence>MMRRQVNCLPIFMRKDTKTCFQWRIRNLPYPKDVYSVCVDPTERRVVVRTTNKKYYKKFSITDLDRYQLPLDDSLLSFAYANCTLIISYQKPKEVLVAESELQKELKKVFITYRQKHPTDLLCL</sequence>
<organism evidence="3 4">
    <name type="scientific">Myotis myotis</name>
    <name type="common">Greater mouse-eared bat</name>
    <name type="synonym">Vespertilio myotis</name>
    <dbReference type="NCBI Taxonomy" id="51298"/>
    <lineage>
        <taxon>Eukaryota</taxon>
        <taxon>Metazoa</taxon>
        <taxon>Chordata</taxon>
        <taxon>Craniata</taxon>
        <taxon>Vertebrata</taxon>
        <taxon>Euteleostomi</taxon>
        <taxon>Mammalia</taxon>
        <taxon>Eutheria</taxon>
        <taxon>Laurasiatheria</taxon>
        <taxon>Chiroptera</taxon>
        <taxon>Yangochiroptera</taxon>
        <taxon>Vespertilionidae</taxon>
        <taxon>Myotis</taxon>
    </lineage>
</organism>
<name>A0A7J7TSX9_MYOMY</name>
<proteinExistence type="inferred from homology"/>
<accession>A0A7J7TSX9</accession>
<dbReference type="EMBL" id="JABWUV010000015">
    <property type="protein sequence ID" value="KAF6303701.1"/>
    <property type="molecule type" value="Genomic_DNA"/>
</dbReference>
<dbReference type="VEuPathDB" id="HostDB:GeneID_118669828"/>
<dbReference type="PANTHER" id="PTHR31921:SF1">
    <property type="entry name" value="PROTEIN DPCD"/>
    <property type="match status" value="1"/>
</dbReference>
<dbReference type="AlphaFoldDB" id="A0A7J7TSX9"/>
<dbReference type="Proteomes" id="UP000527355">
    <property type="component" value="Unassembled WGS sequence"/>
</dbReference>
<evidence type="ECO:0000256" key="2">
    <source>
        <dbReference type="ARBA" id="ARBA00020330"/>
    </source>
</evidence>
<evidence type="ECO:0000313" key="4">
    <source>
        <dbReference type="Proteomes" id="UP000527355"/>
    </source>
</evidence>
<keyword evidence="4" id="KW-1185">Reference proteome</keyword>
<reference evidence="3 4" key="1">
    <citation type="journal article" date="2020" name="Nature">
        <title>Six reference-quality genomes reveal evolution of bat adaptations.</title>
        <authorList>
            <person name="Jebb D."/>
            <person name="Huang Z."/>
            <person name="Pippel M."/>
            <person name="Hughes G.M."/>
            <person name="Lavrichenko K."/>
            <person name="Devanna P."/>
            <person name="Winkler S."/>
            <person name="Jermiin L.S."/>
            <person name="Skirmuntt E.C."/>
            <person name="Katzourakis A."/>
            <person name="Burkitt-Gray L."/>
            <person name="Ray D.A."/>
            <person name="Sullivan K.A.M."/>
            <person name="Roscito J.G."/>
            <person name="Kirilenko B.M."/>
            <person name="Davalos L.M."/>
            <person name="Corthals A.P."/>
            <person name="Power M.L."/>
            <person name="Jones G."/>
            <person name="Ransome R.D."/>
            <person name="Dechmann D.K.N."/>
            <person name="Locatelli A.G."/>
            <person name="Puechmaille S.J."/>
            <person name="Fedrigo O."/>
            <person name="Jarvis E.D."/>
            <person name="Hiller M."/>
            <person name="Vernes S.C."/>
            <person name="Myers E.W."/>
            <person name="Teeling E.C."/>
        </authorList>
    </citation>
    <scope>NUCLEOTIDE SEQUENCE [LARGE SCALE GENOMIC DNA]</scope>
    <source>
        <strain evidence="3">MMyoMyo1</strain>
        <tissue evidence="3">Flight muscle</tissue>
    </source>
</reference>
<dbReference type="PANTHER" id="PTHR31921">
    <property type="entry name" value="PROTEIN DPCD"/>
    <property type="match status" value="1"/>
</dbReference>
<dbReference type="InterPro" id="IPR026224">
    <property type="entry name" value="DPCD"/>
</dbReference>
<comment type="similarity">
    <text evidence="1">Belongs to the DPCD family.</text>
</comment>